<dbReference type="AlphaFoldDB" id="A0A0C4CS79"/>
<comment type="similarity">
    <text evidence="4">Belongs to the HSF family.</text>
</comment>
<feature type="compositionally biased region" description="Polar residues" evidence="5">
    <location>
        <begin position="491"/>
        <end position="501"/>
    </location>
</feature>
<feature type="domain" description="HSF-type DNA-binding" evidence="6">
    <location>
        <begin position="153"/>
        <end position="177"/>
    </location>
</feature>
<dbReference type="SUPFAM" id="SSF46785">
    <property type="entry name" value="Winged helix' DNA-binding domain"/>
    <property type="match status" value="1"/>
</dbReference>
<dbReference type="InterPro" id="IPR036388">
    <property type="entry name" value="WH-like_DNA-bd_sf"/>
</dbReference>
<feature type="compositionally biased region" description="Polar residues" evidence="5">
    <location>
        <begin position="459"/>
        <end position="478"/>
    </location>
</feature>
<evidence type="ECO:0000256" key="1">
    <source>
        <dbReference type="ARBA" id="ARBA00004123"/>
    </source>
</evidence>
<reference evidence="9" key="5">
    <citation type="submission" date="2015-06" db="UniProtKB">
        <authorList>
            <consortium name="EnsemblFungi"/>
        </authorList>
    </citation>
    <scope>IDENTIFICATION</scope>
    <source>
        <strain evidence="9">ATCC 64411</strain>
    </source>
</reference>
<sequence length="605" mass="66875">MATAIETAHRSHLAEMRDSDPIVSRTVPILTPTIQMSAPSPGEPMEITTPTSSAPPSATKSPESDVNGHGLGSGATGEQRSTTPKMEQHPMPGVMPAPAAAAPAVHQPKIVQTAFIHKLYNMLEDPNIQHLISWSHSQESFIMSPSNDFSKVLAQYFKHTNISSFVRQLNMYGFHKVSDVFHNGNDSTLWEFKHGNGNFKRGDLVGLREIKRRASRHALVHKEYNQQRPTPPQPGTPAEPMPIPEGHPDPRLANMEHMVYDMSSRLQRNEETTHYLHIKQQAVMDTVTRLLQLNSELARIVLTLVPNPENPTHREVVALQANLQRHVDIIRTLDEPHDQPLPSSRQYFSHLDNAPVSPRQLPQDDPRRQTLAVPQPRQSNYYRPPVPSNLSVSTRRPYGSIGSGTTATQPSPSSMRPQPPPPPPAPHPLANVELPPSSLTRRHTSADIRAHGWPPAPVTGTSPYASGPPSTQWPSSPNRAVGSEDQRIRDSFSSYSLQPLNSQQQHHQPPPPQRDQHHPQHRPPSRPESPPPPFSNGGSGLDTLTNWSWGSAGRNSSLAVKDNSLPPTRRGSMAHILNPTDTAEVANEDGDGPRGDDDRKRKRLV</sequence>
<evidence type="ECO:0000259" key="6">
    <source>
        <dbReference type="PROSITE" id="PS00434"/>
    </source>
</evidence>
<protein>
    <submittedName>
        <fullName evidence="7 8">Flocculation suppression protein</fullName>
    </submittedName>
</protein>
<dbReference type="FunFam" id="1.10.10.10:FF:000229">
    <property type="entry name" value="HSF-type DNA-binding domain protein"/>
    <property type="match status" value="1"/>
</dbReference>
<dbReference type="STRING" id="644358.A0A0C4CS79"/>
<evidence type="ECO:0000256" key="4">
    <source>
        <dbReference type="RuleBase" id="RU004020"/>
    </source>
</evidence>
<reference evidence="7" key="3">
    <citation type="submission" date="2011-03" db="EMBL/GenBank/DDBJ databases">
        <title>Annotation of Magnaporthe poae ATCC 64411.</title>
        <authorList>
            <person name="Ma L.-J."/>
            <person name="Dead R."/>
            <person name="Young S.K."/>
            <person name="Zeng Q."/>
            <person name="Gargeya S."/>
            <person name="Fitzgerald M."/>
            <person name="Haas B."/>
            <person name="Abouelleil A."/>
            <person name="Alvarado L."/>
            <person name="Arachchi H.M."/>
            <person name="Berlin A."/>
            <person name="Brown A."/>
            <person name="Chapman S.B."/>
            <person name="Chen Z."/>
            <person name="Dunbar C."/>
            <person name="Freedman E."/>
            <person name="Gearin G."/>
            <person name="Gellesch M."/>
            <person name="Goldberg J."/>
            <person name="Griggs A."/>
            <person name="Gujja S."/>
            <person name="Heiman D."/>
            <person name="Howarth C."/>
            <person name="Larson L."/>
            <person name="Lui A."/>
            <person name="MacDonald P.J.P."/>
            <person name="Mehta T."/>
            <person name="Montmayeur A."/>
            <person name="Murphy C."/>
            <person name="Neiman D."/>
            <person name="Pearson M."/>
            <person name="Priest M."/>
            <person name="Roberts A."/>
            <person name="Saif S."/>
            <person name="Shea T."/>
            <person name="Shenoy N."/>
            <person name="Sisk P."/>
            <person name="Stolte C."/>
            <person name="Sykes S."/>
            <person name="Yandava C."/>
            <person name="Wortman J."/>
            <person name="Nusbaum C."/>
            <person name="Birren B."/>
        </authorList>
    </citation>
    <scope>NUCLEOTIDE SEQUENCE</scope>
    <source>
        <strain evidence="7">ATCC 64411</strain>
    </source>
</reference>
<evidence type="ECO:0000313" key="7">
    <source>
        <dbReference type="EMBL" id="KLU80916.1"/>
    </source>
</evidence>
<dbReference type="PROSITE" id="PS00434">
    <property type="entry name" value="HSF_DOMAIN"/>
    <property type="match status" value="1"/>
</dbReference>
<dbReference type="OMA" id="SALWEFK"/>
<feature type="compositionally biased region" description="Pro residues" evidence="5">
    <location>
        <begin position="229"/>
        <end position="245"/>
    </location>
</feature>
<keyword evidence="3" id="KW-0539">Nucleus</keyword>
<organism evidence="9 10">
    <name type="scientific">Magnaporthiopsis poae (strain ATCC 64411 / 73-15)</name>
    <name type="common">Kentucky bluegrass fungus</name>
    <name type="synonym">Magnaporthe poae</name>
    <dbReference type="NCBI Taxonomy" id="644358"/>
    <lineage>
        <taxon>Eukaryota</taxon>
        <taxon>Fungi</taxon>
        <taxon>Dikarya</taxon>
        <taxon>Ascomycota</taxon>
        <taxon>Pezizomycotina</taxon>
        <taxon>Sordariomycetes</taxon>
        <taxon>Sordariomycetidae</taxon>
        <taxon>Magnaporthales</taxon>
        <taxon>Magnaporthaceae</taxon>
        <taxon>Magnaporthiopsis</taxon>
    </lineage>
</organism>
<evidence type="ECO:0000256" key="5">
    <source>
        <dbReference type="SAM" id="MobiDB-lite"/>
    </source>
</evidence>
<reference evidence="10" key="1">
    <citation type="submission" date="2010-05" db="EMBL/GenBank/DDBJ databases">
        <title>The genome sequence of Magnaporthe poae strain ATCC 64411.</title>
        <authorList>
            <person name="Ma L.-J."/>
            <person name="Dead R."/>
            <person name="Young S."/>
            <person name="Zeng Q."/>
            <person name="Koehrsen M."/>
            <person name="Alvarado L."/>
            <person name="Berlin A."/>
            <person name="Chapman S.B."/>
            <person name="Chen Z."/>
            <person name="Freedman E."/>
            <person name="Gellesch M."/>
            <person name="Goldberg J."/>
            <person name="Griggs A."/>
            <person name="Gujja S."/>
            <person name="Heilman E.R."/>
            <person name="Heiman D."/>
            <person name="Hepburn T."/>
            <person name="Howarth C."/>
            <person name="Jen D."/>
            <person name="Larson L."/>
            <person name="Mehta T."/>
            <person name="Neiman D."/>
            <person name="Pearson M."/>
            <person name="Roberts A."/>
            <person name="Saif S."/>
            <person name="Shea T."/>
            <person name="Shenoy N."/>
            <person name="Sisk P."/>
            <person name="Stolte C."/>
            <person name="Sykes S."/>
            <person name="Walk T."/>
            <person name="White J."/>
            <person name="Yandava C."/>
            <person name="Haas B."/>
            <person name="Nusbaum C."/>
            <person name="Birren B."/>
        </authorList>
    </citation>
    <scope>NUCLEOTIDE SEQUENCE [LARGE SCALE GENOMIC DNA]</scope>
    <source>
        <strain evidence="10">ATCC 64411 / 73-15</strain>
    </source>
</reference>
<dbReference type="PANTHER" id="PTHR10015:SF396">
    <property type="entry name" value="FLOCCULATION SUPPRESSION PROTEIN"/>
    <property type="match status" value="1"/>
</dbReference>
<dbReference type="OrthoDB" id="60033at2759"/>
<dbReference type="Pfam" id="PF00447">
    <property type="entry name" value="HSF_DNA-bind"/>
    <property type="match status" value="1"/>
</dbReference>
<feature type="compositionally biased region" description="Basic and acidic residues" evidence="5">
    <location>
        <begin position="7"/>
        <end position="20"/>
    </location>
</feature>
<dbReference type="Gene3D" id="1.10.10.10">
    <property type="entry name" value="Winged helix-like DNA-binding domain superfamily/Winged helix DNA-binding domain"/>
    <property type="match status" value="1"/>
</dbReference>
<feature type="compositionally biased region" description="Pro residues" evidence="5">
    <location>
        <begin position="417"/>
        <end position="427"/>
    </location>
</feature>
<evidence type="ECO:0000313" key="8">
    <source>
        <dbReference type="EMBL" id="KLU80917.1"/>
    </source>
</evidence>
<evidence type="ECO:0000256" key="2">
    <source>
        <dbReference type="ARBA" id="ARBA00023125"/>
    </source>
</evidence>
<dbReference type="EMBL" id="ADBL01000005">
    <property type="status" value="NOT_ANNOTATED_CDS"/>
    <property type="molecule type" value="Genomic_DNA"/>
</dbReference>
<dbReference type="eggNOG" id="KOG0627">
    <property type="taxonomic scope" value="Eukaryota"/>
</dbReference>
<dbReference type="GO" id="GO:0043565">
    <property type="term" value="F:sequence-specific DNA binding"/>
    <property type="evidence" value="ECO:0007669"/>
    <property type="project" value="InterPro"/>
</dbReference>
<feature type="compositionally biased region" description="Polar residues" evidence="5">
    <location>
        <begin position="542"/>
        <end position="558"/>
    </location>
</feature>
<dbReference type="EMBL" id="GL876966">
    <property type="protein sequence ID" value="KLU80916.1"/>
    <property type="molecule type" value="Genomic_DNA"/>
</dbReference>
<feature type="region of interest" description="Disordered" evidence="5">
    <location>
        <begin position="224"/>
        <end position="245"/>
    </location>
</feature>
<keyword evidence="10" id="KW-1185">Reference proteome</keyword>
<feature type="region of interest" description="Disordered" evidence="5">
    <location>
        <begin position="335"/>
        <end position="605"/>
    </location>
</feature>
<dbReference type="GO" id="GO:0005634">
    <property type="term" value="C:nucleus"/>
    <property type="evidence" value="ECO:0007669"/>
    <property type="project" value="UniProtKB-SubCell"/>
</dbReference>
<dbReference type="EnsemblFungi" id="MAPG_00013T0">
    <property type="protein sequence ID" value="MAPG_00013T0"/>
    <property type="gene ID" value="MAPG_00013"/>
</dbReference>
<dbReference type="SMART" id="SM00415">
    <property type="entry name" value="HSF"/>
    <property type="match status" value="1"/>
</dbReference>
<proteinExistence type="inferred from homology"/>
<feature type="compositionally biased region" description="Polar residues" evidence="5">
    <location>
        <begin position="76"/>
        <end position="85"/>
    </location>
</feature>
<dbReference type="PRINTS" id="PR00056">
    <property type="entry name" value="HSFDOMAIN"/>
</dbReference>
<dbReference type="InterPro" id="IPR036390">
    <property type="entry name" value="WH_DNA-bd_sf"/>
</dbReference>
<comment type="subcellular location">
    <subcellularLocation>
        <location evidence="1">Nucleus</location>
    </subcellularLocation>
</comment>
<dbReference type="EMBL" id="GL876966">
    <property type="protein sequence ID" value="KLU80917.1"/>
    <property type="molecule type" value="Genomic_DNA"/>
</dbReference>
<dbReference type="PANTHER" id="PTHR10015">
    <property type="entry name" value="HEAT SHOCK TRANSCRIPTION FACTOR"/>
    <property type="match status" value="1"/>
</dbReference>
<evidence type="ECO:0000313" key="10">
    <source>
        <dbReference type="Proteomes" id="UP000011715"/>
    </source>
</evidence>
<feature type="region of interest" description="Disordered" evidence="5">
    <location>
        <begin position="1"/>
        <end position="20"/>
    </location>
</feature>
<dbReference type="Proteomes" id="UP000011715">
    <property type="component" value="Unassembled WGS sequence"/>
</dbReference>
<dbReference type="VEuPathDB" id="FungiDB:MAPG_00013"/>
<dbReference type="EnsemblFungi" id="MAPG_00013T1">
    <property type="protein sequence ID" value="MAPG_00013T1"/>
    <property type="gene ID" value="MAPG_00013"/>
</dbReference>
<evidence type="ECO:0000313" key="9">
    <source>
        <dbReference type="EnsemblFungi" id="MAPG_00013T0"/>
    </source>
</evidence>
<gene>
    <name evidence="7" type="ORF">MAPG_00013</name>
</gene>
<name>A0A0C4CS79_MAGP6</name>
<keyword evidence="2" id="KW-0238">DNA-binding</keyword>
<accession>A0A0C4CS79</accession>
<evidence type="ECO:0000256" key="3">
    <source>
        <dbReference type="ARBA" id="ARBA00023242"/>
    </source>
</evidence>
<dbReference type="GO" id="GO:0003700">
    <property type="term" value="F:DNA-binding transcription factor activity"/>
    <property type="evidence" value="ECO:0007669"/>
    <property type="project" value="InterPro"/>
</dbReference>
<dbReference type="InterPro" id="IPR000232">
    <property type="entry name" value="HSF_DNA-bd"/>
</dbReference>
<feature type="region of interest" description="Disordered" evidence="5">
    <location>
        <begin position="32"/>
        <end position="92"/>
    </location>
</feature>
<feature type="compositionally biased region" description="Low complexity" evidence="5">
    <location>
        <begin position="48"/>
        <end position="61"/>
    </location>
</feature>
<reference evidence="7" key="2">
    <citation type="submission" date="2010-05" db="EMBL/GenBank/DDBJ databases">
        <title>The Genome Sequence of Magnaporthe poae strain ATCC 64411.</title>
        <authorList>
            <consortium name="The Broad Institute Genome Sequencing Platform"/>
            <consortium name="Broad Institute Genome Sequencing Center for Infectious Disease"/>
            <person name="Ma L.-J."/>
            <person name="Dead R."/>
            <person name="Young S."/>
            <person name="Zeng Q."/>
            <person name="Koehrsen M."/>
            <person name="Alvarado L."/>
            <person name="Berlin A."/>
            <person name="Chapman S.B."/>
            <person name="Chen Z."/>
            <person name="Freedman E."/>
            <person name="Gellesch M."/>
            <person name="Goldberg J."/>
            <person name="Griggs A."/>
            <person name="Gujja S."/>
            <person name="Heilman E.R."/>
            <person name="Heiman D."/>
            <person name="Hepburn T."/>
            <person name="Howarth C."/>
            <person name="Jen D."/>
            <person name="Larson L."/>
            <person name="Mehta T."/>
            <person name="Neiman D."/>
            <person name="Pearson M."/>
            <person name="Roberts A."/>
            <person name="Saif S."/>
            <person name="Shea T."/>
            <person name="Shenoy N."/>
            <person name="Sisk P."/>
            <person name="Stolte C."/>
            <person name="Sykes S."/>
            <person name="Walk T."/>
            <person name="White J."/>
            <person name="Yandava C."/>
            <person name="Haas B."/>
            <person name="Nusbaum C."/>
            <person name="Birren B."/>
        </authorList>
    </citation>
    <scope>NUCLEOTIDE SEQUENCE</scope>
    <source>
        <strain evidence="7">ATCC 64411</strain>
    </source>
</reference>
<reference evidence="9" key="4">
    <citation type="journal article" date="2015" name="G3 (Bethesda)">
        <title>Genome sequences of three phytopathogenic species of the Magnaporthaceae family of fungi.</title>
        <authorList>
            <person name="Okagaki L.H."/>
            <person name="Nunes C.C."/>
            <person name="Sailsbery J."/>
            <person name="Clay B."/>
            <person name="Brown D."/>
            <person name="John T."/>
            <person name="Oh Y."/>
            <person name="Young N."/>
            <person name="Fitzgerald M."/>
            <person name="Haas B.J."/>
            <person name="Zeng Q."/>
            <person name="Young S."/>
            <person name="Adiconis X."/>
            <person name="Fan L."/>
            <person name="Levin J.Z."/>
            <person name="Mitchell T.K."/>
            <person name="Okubara P.A."/>
            <person name="Farman M.L."/>
            <person name="Kohn L.M."/>
            <person name="Birren B."/>
            <person name="Ma L.-J."/>
            <person name="Dean R.A."/>
        </authorList>
    </citation>
    <scope>NUCLEOTIDE SEQUENCE</scope>
    <source>
        <strain evidence="9">ATCC 64411 / 73-15</strain>
    </source>
</reference>